<dbReference type="Gene3D" id="3.40.570.10">
    <property type="entry name" value="Extracellular Endonuclease, subunit A"/>
    <property type="match status" value="1"/>
</dbReference>
<keyword evidence="2" id="KW-0540">Nuclease</keyword>
<keyword evidence="2" id="KW-0255">Endonuclease</keyword>
<gene>
    <name evidence="2" type="ORF">NMU03_06845</name>
</gene>
<dbReference type="Pfam" id="PF13930">
    <property type="entry name" value="Endonuclea_NS_2"/>
    <property type="match status" value="1"/>
</dbReference>
<accession>A0ABY5IA42</accession>
<sequence length="215" mass="24297">MGGYIGVEYYQTDIPYASDLEDIPEYNGQPYVIVNDNQPYFDESDFTTKLFETYSPLDALGRCGVAYANIGEDLMPTKERGSIGMIKPSGWQTVKYDFVDGKYLYNRCHLIGYQLSGENANERNLITGTRYMNTEGMLPFENEVANYVQDTGNHVLYRVTPIFDGNNLVADGVLMEAMSVEDRGLDIEFNVFVYNVQPNVKIDYLTGKSSVDKNV</sequence>
<organism evidence="2 3">
    <name type="scientific">Allocoprobacillus halotolerans</name>
    <dbReference type="NCBI Taxonomy" id="2944914"/>
    <lineage>
        <taxon>Bacteria</taxon>
        <taxon>Bacillati</taxon>
        <taxon>Bacillota</taxon>
        <taxon>Erysipelotrichia</taxon>
        <taxon>Erysipelotrichales</taxon>
        <taxon>Erysipelotrichaceae</taxon>
        <taxon>Allocoprobacillus</taxon>
    </lineage>
</organism>
<keyword evidence="3" id="KW-1185">Reference proteome</keyword>
<feature type="domain" description="Type VII secretion system protein EssD-like" evidence="1">
    <location>
        <begin position="53"/>
        <end position="178"/>
    </location>
</feature>
<keyword evidence="2" id="KW-0378">Hydrolase</keyword>
<dbReference type="InterPro" id="IPR044929">
    <property type="entry name" value="DNA/RNA_non-sp_Endonuclease_sf"/>
</dbReference>
<name>A0ABY5IA42_9FIRM</name>
<evidence type="ECO:0000259" key="1">
    <source>
        <dbReference type="Pfam" id="PF13930"/>
    </source>
</evidence>
<dbReference type="InterPro" id="IPR044927">
    <property type="entry name" value="Endonuclea_NS_2"/>
</dbReference>
<dbReference type="GO" id="GO:0004519">
    <property type="term" value="F:endonuclease activity"/>
    <property type="evidence" value="ECO:0007669"/>
    <property type="project" value="UniProtKB-KW"/>
</dbReference>
<evidence type="ECO:0000313" key="2">
    <source>
        <dbReference type="EMBL" id="UTY40815.1"/>
    </source>
</evidence>
<reference evidence="2" key="1">
    <citation type="submission" date="2022-07" db="EMBL/GenBank/DDBJ databases">
        <title>Faecal culturing of patients with breast cancer.</title>
        <authorList>
            <person name="Teng N.M.Y."/>
            <person name="Kiu R."/>
            <person name="Evans R."/>
            <person name="Baker D.J."/>
            <person name="Zenner C."/>
            <person name="Robinson S.D."/>
            <person name="Hall L.J."/>
        </authorList>
    </citation>
    <scope>NUCLEOTIDE SEQUENCE</scope>
    <source>
        <strain evidence="2">LH1062</strain>
    </source>
</reference>
<dbReference type="EMBL" id="CP101620">
    <property type="protein sequence ID" value="UTY40815.1"/>
    <property type="molecule type" value="Genomic_DNA"/>
</dbReference>
<evidence type="ECO:0000313" key="3">
    <source>
        <dbReference type="Proteomes" id="UP001060112"/>
    </source>
</evidence>
<protein>
    <submittedName>
        <fullName evidence="2">DNA/RNA non-specific endonuclease</fullName>
    </submittedName>
</protein>
<dbReference type="Proteomes" id="UP001060112">
    <property type="component" value="Chromosome"/>
</dbReference>
<proteinExistence type="predicted"/>